<dbReference type="EMBL" id="CP022022">
    <property type="protein sequence ID" value="ASF41875.1"/>
    <property type="molecule type" value="Genomic_DNA"/>
</dbReference>
<organism evidence="1 2">
    <name type="scientific">Capnocytophaga endodontalis</name>
    <dbReference type="NCBI Taxonomy" id="2708117"/>
    <lineage>
        <taxon>Bacteria</taxon>
        <taxon>Pseudomonadati</taxon>
        <taxon>Bacteroidota</taxon>
        <taxon>Flavobacteriia</taxon>
        <taxon>Flavobacteriales</taxon>
        <taxon>Flavobacteriaceae</taxon>
        <taxon>Capnocytophaga</taxon>
    </lineage>
</organism>
<dbReference type="KEGG" id="capn:CBG49_01540"/>
<accession>A0A1Z4BKS4</accession>
<sequence>MFFSKLFNKIELTSEMKLMAEKMIDNKWFRNCGKVNDFNIPFDYQFSSGIDEVEKQLSYRNDIRGFVTLENLFIEVGFRGQIFLSLHNKKEHNSWNRVTDLIVKNYIKNKKFDFSKIESLYFDSVYNVNVNLLLREIFVTTLREIYFQQKIENYPFFFTKIIDIYLKGNIITGWKGKFNNHNQQIKEIAPISPEEGILTVW</sequence>
<evidence type="ECO:0000313" key="2">
    <source>
        <dbReference type="Proteomes" id="UP000197007"/>
    </source>
</evidence>
<name>A0A1Z4BKS4_9FLAO</name>
<keyword evidence="2" id="KW-1185">Reference proteome</keyword>
<reference evidence="2" key="1">
    <citation type="submission" date="2017-06" db="EMBL/GenBank/DDBJ databases">
        <title>Complete genome sequence of Capnocytophaga sp. KCOM 1579 (=ChDC OS43) isolated from a human refractory periapical abscess lesion.</title>
        <authorList>
            <person name="Kook J.-K."/>
            <person name="Park S.-N."/>
            <person name="Lim Y.K."/>
            <person name="Roh H."/>
        </authorList>
    </citation>
    <scope>NUCLEOTIDE SEQUENCE [LARGE SCALE GENOMIC DNA]</scope>
    <source>
        <strain evidence="2">ChDC OS43</strain>
    </source>
</reference>
<evidence type="ECO:0000313" key="1">
    <source>
        <dbReference type="EMBL" id="ASF41875.1"/>
    </source>
</evidence>
<protein>
    <submittedName>
        <fullName evidence="1">Uncharacterized protein</fullName>
    </submittedName>
</protein>
<proteinExistence type="predicted"/>
<gene>
    <name evidence="1" type="ORF">CBG49_01540</name>
</gene>
<dbReference type="Proteomes" id="UP000197007">
    <property type="component" value="Chromosome"/>
</dbReference>
<dbReference type="AlphaFoldDB" id="A0A1Z4BKS4"/>